<keyword evidence="5" id="KW-0255">Endonuclease</keyword>
<keyword evidence="7" id="KW-0378">Hydrolase</keyword>
<dbReference type="GO" id="GO:0031573">
    <property type="term" value="P:mitotic intra-S DNA damage checkpoint signaling"/>
    <property type="evidence" value="ECO:0007669"/>
    <property type="project" value="TreeGrafter"/>
</dbReference>
<evidence type="ECO:0000256" key="10">
    <source>
        <dbReference type="ARBA" id="ARBA00023204"/>
    </source>
</evidence>
<keyword evidence="3" id="KW-0540">Nuclease</keyword>
<dbReference type="Gene3D" id="3.40.50.10130">
    <property type="match status" value="1"/>
</dbReference>
<comment type="similarity">
    <text evidence="2">Belongs to the XPF family.</text>
</comment>
<feature type="domain" description="ERCC4" evidence="11">
    <location>
        <begin position="2"/>
        <end position="107"/>
    </location>
</feature>
<keyword evidence="10" id="KW-0234">DNA repair</keyword>
<dbReference type="Gene3D" id="1.10.150.670">
    <property type="entry name" value="Crossover junction endonuclease EME1, DNA-binding domain"/>
    <property type="match status" value="1"/>
</dbReference>
<dbReference type="AlphaFoldDB" id="A0A6C0ALJ7"/>
<dbReference type="PANTHER" id="PTHR13451">
    <property type="entry name" value="CLASS II CROSSOVER JUNCTION ENDONUCLEASE MUS81"/>
    <property type="match status" value="1"/>
</dbReference>
<dbReference type="Pfam" id="PF02732">
    <property type="entry name" value="ERCC4"/>
    <property type="match status" value="1"/>
</dbReference>
<dbReference type="GO" id="GO:0005634">
    <property type="term" value="C:nucleus"/>
    <property type="evidence" value="ECO:0007669"/>
    <property type="project" value="TreeGrafter"/>
</dbReference>
<dbReference type="SUPFAM" id="SSF52980">
    <property type="entry name" value="Restriction endonuclease-like"/>
    <property type="match status" value="1"/>
</dbReference>
<dbReference type="InterPro" id="IPR006166">
    <property type="entry name" value="ERCC4_domain"/>
</dbReference>
<dbReference type="InterPro" id="IPR011335">
    <property type="entry name" value="Restrct_endonuc-II-like"/>
</dbReference>
<evidence type="ECO:0000256" key="6">
    <source>
        <dbReference type="ARBA" id="ARBA00022763"/>
    </source>
</evidence>
<evidence type="ECO:0000256" key="3">
    <source>
        <dbReference type="ARBA" id="ARBA00022722"/>
    </source>
</evidence>
<evidence type="ECO:0000256" key="5">
    <source>
        <dbReference type="ARBA" id="ARBA00022759"/>
    </source>
</evidence>
<keyword evidence="6" id="KW-0227">DNA damage</keyword>
<dbReference type="GO" id="GO:0006308">
    <property type="term" value="P:DNA catabolic process"/>
    <property type="evidence" value="ECO:0007669"/>
    <property type="project" value="InterPro"/>
</dbReference>
<evidence type="ECO:0000256" key="4">
    <source>
        <dbReference type="ARBA" id="ARBA00022723"/>
    </source>
</evidence>
<evidence type="ECO:0000256" key="2">
    <source>
        <dbReference type="ARBA" id="ARBA00010015"/>
    </source>
</evidence>
<comment type="cofactor">
    <cofactor evidence="1">
        <name>Mg(2+)</name>
        <dbReference type="ChEBI" id="CHEBI:18420"/>
    </cofactor>
</comment>
<evidence type="ECO:0000256" key="8">
    <source>
        <dbReference type="ARBA" id="ARBA00022842"/>
    </source>
</evidence>
<evidence type="ECO:0000256" key="7">
    <source>
        <dbReference type="ARBA" id="ARBA00022801"/>
    </source>
</evidence>
<proteinExistence type="inferred from homology"/>
<dbReference type="InterPro" id="IPR042530">
    <property type="entry name" value="EME1/EME2_C"/>
</dbReference>
<reference evidence="12" key="1">
    <citation type="journal article" date="2020" name="Nature">
        <title>Giant virus diversity and host interactions through global metagenomics.</title>
        <authorList>
            <person name="Schulz F."/>
            <person name="Roux S."/>
            <person name="Paez-Espino D."/>
            <person name="Jungbluth S."/>
            <person name="Walsh D.A."/>
            <person name="Denef V.J."/>
            <person name="McMahon K.D."/>
            <person name="Konstantinidis K.T."/>
            <person name="Eloe-Fadrosh E.A."/>
            <person name="Kyrpides N.C."/>
            <person name="Woyke T."/>
        </authorList>
    </citation>
    <scope>NUCLEOTIDE SEQUENCE</scope>
    <source>
        <strain evidence="12">GVMAG-S-1091796-13</strain>
    </source>
</reference>
<dbReference type="GO" id="GO:0048476">
    <property type="term" value="C:Holliday junction resolvase complex"/>
    <property type="evidence" value="ECO:0007669"/>
    <property type="project" value="TreeGrafter"/>
</dbReference>
<keyword evidence="4" id="KW-0479">Metal-binding</keyword>
<dbReference type="InterPro" id="IPR033309">
    <property type="entry name" value="Mus81"/>
</dbReference>
<evidence type="ECO:0000256" key="9">
    <source>
        <dbReference type="ARBA" id="ARBA00023172"/>
    </source>
</evidence>
<dbReference type="EMBL" id="MN740716">
    <property type="protein sequence ID" value="QHS80694.1"/>
    <property type="molecule type" value="Genomic_DNA"/>
</dbReference>
<keyword evidence="8" id="KW-0460">Magnesium</keyword>
<evidence type="ECO:0000256" key="1">
    <source>
        <dbReference type="ARBA" id="ARBA00001946"/>
    </source>
</evidence>
<dbReference type="SMART" id="SM00891">
    <property type="entry name" value="ERCC4"/>
    <property type="match status" value="1"/>
</dbReference>
<dbReference type="GO" id="GO:0008821">
    <property type="term" value="F:crossover junction DNA endonuclease activity"/>
    <property type="evidence" value="ECO:0007669"/>
    <property type="project" value="InterPro"/>
</dbReference>
<dbReference type="GO" id="GO:0048257">
    <property type="term" value="F:3'-flap endonuclease activity"/>
    <property type="evidence" value="ECO:0007669"/>
    <property type="project" value="TreeGrafter"/>
</dbReference>
<evidence type="ECO:0000313" key="12">
    <source>
        <dbReference type="EMBL" id="QHS80694.1"/>
    </source>
</evidence>
<dbReference type="Pfam" id="PF21292">
    <property type="entry name" value="EME1-MUS81_C"/>
    <property type="match status" value="1"/>
</dbReference>
<dbReference type="GO" id="GO:0000712">
    <property type="term" value="P:resolution of meiotic recombination intermediates"/>
    <property type="evidence" value="ECO:0007669"/>
    <property type="project" value="TreeGrafter"/>
</dbReference>
<sequence length="264" mass="30549">MYLLVDYRESAFINKLSEYSYIENDVLKAVEINNIEISYKITSLPVGDFIIQSDLSNIDTVEMIIERKSIKDLCASITDGRFREQKRRLFDSVKDSSRITYIIEGIRKIQVLEGVEKQNILSQNIISGSILNLIYKHNYRVVQTENKLDTFNNILLLYKKFKNGDFKQDINNQTVELVTKSKKISENKLINQLCLISGVSSKTANVVINEMKFTSIQDIITSYLSKSSEKEKEEMLCNIIIDNSKKIRKVGNALSKKIYYYFCK</sequence>
<name>A0A6C0ALJ7_9ZZZZ</name>
<keyword evidence="9" id="KW-0233">DNA recombination</keyword>
<accession>A0A6C0ALJ7</accession>
<evidence type="ECO:0000259" key="11">
    <source>
        <dbReference type="SMART" id="SM00891"/>
    </source>
</evidence>
<organism evidence="12">
    <name type="scientific">viral metagenome</name>
    <dbReference type="NCBI Taxonomy" id="1070528"/>
    <lineage>
        <taxon>unclassified sequences</taxon>
        <taxon>metagenomes</taxon>
        <taxon>organismal metagenomes</taxon>
    </lineage>
</organism>
<dbReference type="GO" id="GO:0003677">
    <property type="term" value="F:DNA binding"/>
    <property type="evidence" value="ECO:0007669"/>
    <property type="project" value="InterPro"/>
</dbReference>
<dbReference type="PANTHER" id="PTHR13451:SF0">
    <property type="entry name" value="CROSSOVER JUNCTION ENDONUCLEASE MUS81"/>
    <property type="match status" value="1"/>
</dbReference>
<protein>
    <recommendedName>
        <fullName evidence="11">ERCC4 domain-containing protein</fullName>
    </recommendedName>
</protein>
<dbReference type="GO" id="GO:0046872">
    <property type="term" value="F:metal ion binding"/>
    <property type="evidence" value="ECO:0007669"/>
    <property type="project" value="UniProtKB-KW"/>
</dbReference>
<dbReference type="GO" id="GO:0000727">
    <property type="term" value="P:double-strand break repair via break-induced replication"/>
    <property type="evidence" value="ECO:0007669"/>
    <property type="project" value="TreeGrafter"/>
</dbReference>